<dbReference type="RefSeq" id="WP_123711326.1">
    <property type="nucleotide sequence ID" value="NZ_RKHR01000003.1"/>
</dbReference>
<organism evidence="1 2">
    <name type="scientific">Sinobacterium caligoides</name>
    <dbReference type="NCBI Taxonomy" id="933926"/>
    <lineage>
        <taxon>Bacteria</taxon>
        <taxon>Pseudomonadati</taxon>
        <taxon>Pseudomonadota</taxon>
        <taxon>Gammaproteobacteria</taxon>
        <taxon>Cellvibrionales</taxon>
        <taxon>Spongiibacteraceae</taxon>
        <taxon>Sinobacterium</taxon>
    </lineage>
</organism>
<dbReference type="Proteomes" id="UP000275394">
    <property type="component" value="Unassembled WGS sequence"/>
</dbReference>
<dbReference type="EMBL" id="RKHR01000003">
    <property type="protein sequence ID" value="ROS05420.1"/>
    <property type="molecule type" value="Genomic_DNA"/>
</dbReference>
<comment type="caution">
    <text evidence="1">The sequence shown here is derived from an EMBL/GenBank/DDBJ whole genome shotgun (WGS) entry which is preliminary data.</text>
</comment>
<protein>
    <submittedName>
        <fullName evidence="1">Uncharacterized protein</fullName>
    </submittedName>
</protein>
<accession>A0A3N2E003</accession>
<evidence type="ECO:0000313" key="1">
    <source>
        <dbReference type="EMBL" id="ROS05420.1"/>
    </source>
</evidence>
<name>A0A3N2E003_9GAMM</name>
<sequence>MKPILVYDEGINLWEQSKKTGDSSVATITVIQRDIDSLSKTWFSFLPILLTFLPNVFKWFTTGSAFSGSKVQELKLKKQLTEGFSDGDLLKKNESTGVFSLIKNETDHIEILPLDSLSHYRYLSIIFSSKNLSQKSLLDNFQTAESGITSENVSSILDGDLGIILCRVYEDGDTHAALQFIGKVNQIENIKSELSAAGIEEIDESEVAKIINS</sequence>
<proteinExistence type="predicted"/>
<reference evidence="1 2" key="1">
    <citation type="submission" date="2018-11" db="EMBL/GenBank/DDBJ databases">
        <title>Genomic Encyclopedia of Type Strains, Phase IV (KMG-IV): sequencing the most valuable type-strain genomes for metagenomic binning, comparative biology and taxonomic classification.</title>
        <authorList>
            <person name="Goeker M."/>
        </authorList>
    </citation>
    <scope>NUCLEOTIDE SEQUENCE [LARGE SCALE GENOMIC DNA]</scope>
    <source>
        <strain evidence="1 2">DSM 100316</strain>
    </source>
</reference>
<dbReference type="OrthoDB" id="6887035at2"/>
<keyword evidence="2" id="KW-1185">Reference proteome</keyword>
<gene>
    <name evidence="1" type="ORF">EDC56_0950</name>
</gene>
<evidence type="ECO:0000313" key="2">
    <source>
        <dbReference type="Proteomes" id="UP000275394"/>
    </source>
</evidence>
<dbReference type="AlphaFoldDB" id="A0A3N2E003"/>